<dbReference type="GO" id="GO:0016491">
    <property type="term" value="F:oxidoreductase activity"/>
    <property type="evidence" value="ECO:0007669"/>
    <property type="project" value="TreeGrafter"/>
</dbReference>
<dbReference type="EMBL" id="SLWX01000004">
    <property type="protein sequence ID" value="TCO76683.1"/>
    <property type="molecule type" value="Genomic_DNA"/>
</dbReference>
<reference evidence="2 3" key="1">
    <citation type="submission" date="2019-03" db="EMBL/GenBank/DDBJ databases">
        <title>Genomic Encyclopedia of Type Strains, Phase IV (KMG-IV): sequencing the most valuable type-strain genomes for metagenomic binning, comparative biology and taxonomic classification.</title>
        <authorList>
            <person name="Goeker M."/>
        </authorList>
    </citation>
    <scope>NUCLEOTIDE SEQUENCE [LARGE SCALE GENOMIC DNA]</scope>
    <source>
        <strain evidence="2 3">DSM 23344</strain>
    </source>
</reference>
<protein>
    <submittedName>
        <fullName evidence="2">Spermidine dehydrogenase</fullName>
    </submittedName>
</protein>
<dbReference type="NCBIfam" id="TIGR01409">
    <property type="entry name" value="TAT_signal_seq"/>
    <property type="match status" value="1"/>
</dbReference>
<evidence type="ECO:0000256" key="1">
    <source>
        <dbReference type="ARBA" id="ARBA00022729"/>
    </source>
</evidence>
<dbReference type="InterPro" id="IPR036188">
    <property type="entry name" value="FAD/NAD-bd_sf"/>
</dbReference>
<dbReference type="Pfam" id="PF13450">
    <property type="entry name" value="NAD_binding_8"/>
    <property type="match status" value="1"/>
</dbReference>
<organism evidence="2 3">
    <name type="scientific">Chromatocurvus halotolerans</name>
    <dbReference type="NCBI Taxonomy" id="1132028"/>
    <lineage>
        <taxon>Bacteria</taxon>
        <taxon>Pseudomonadati</taxon>
        <taxon>Pseudomonadota</taxon>
        <taxon>Gammaproteobacteria</taxon>
        <taxon>Cellvibrionales</taxon>
        <taxon>Halieaceae</taxon>
        <taxon>Chromatocurvus</taxon>
    </lineage>
</organism>
<dbReference type="Gene3D" id="3.50.50.60">
    <property type="entry name" value="FAD/NAD(P)-binding domain"/>
    <property type="match status" value="1"/>
</dbReference>
<evidence type="ECO:0000313" key="3">
    <source>
        <dbReference type="Proteomes" id="UP000294980"/>
    </source>
</evidence>
<dbReference type="OrthoDB" id="231484at2"/>
<dbReference type="PROSITE" id="PS51318">
    <property type="entry name" value="TAT"/>
    <property type="match status" value="1"/>
</dbReference>
<dbReference type="InterPro" id="IPR019546">
    <property type="entry name" value="TAT_signal_bac_arc"/>
</dbReference>
<dbReference type="RefSeq" id="WP_117314967.1">
    <property type="nucleotide sequence ID" value="NZ_QQSW01000002.1"/>
</dbReference>
<keyword evidence="1" id="KW-0732">Signal</keyword>
<dbReference type="PANTHER" id="PTHR42923">
    <property type="entry name" value="PROTOPORPHYRINOGEN OXIDASE"/>
    <property type="match status" value="1"/>
</dbReference>
<dbReference type="SUPFAM" id="SSF51905">
    <property type="entry name" value="FAD/NAD(P)-binding domain"/>
    <property type="match status" value="1"/>
</dbReference>
<gene>
    <name evidence="2" type="ORF">EV688_104137</name>
</gene>
<proteinExistence type="predicted"/>
<comment type="caution">
    <text evidence="2">The sequence shown here is derived from an EMBL/GenBank/DDBJ whole genome shotgun (WGS) entry which is preliminary data.</text>
</comment>
<dbReference type="Proteomes" id="UP000294980">
    <property type="component" value="Unassembled WGS sequence"/>
</dbReference>
<dbReference type="InterPro" id="IPR050464">
    <property type="entry name" value="Zeta_carotene_desat/Oxidored"/>
</dbReference>
<dbReference type="PANTHER" id="PTHR42923:SF3">
    <property type="entry name" value="PROTOPORPHYRINOGEN OXIDASE"/>
    <property type="match status" value="1"/>
</dbReference>
<keyword evidence="3" id="KW-1185">Reference proteome</keyword>
<sequence>MARRLDISRRDFLGGLALGTAAGALAPVEALARSTPAGGYPPAIMGMRGSQPGSFDVAHAVAWGGQRYPRPSEQTDGMYDLVVVGGGISGLAAAHFYREQAAAGSRMLVLDNHDDFGGHARRNEFTVDGRQLIGYGGSQSLDTPGSYSREAAGLLRALSIDPERFYDYYDQDFHASAGLGRGVYFGAGRYGEDRVLPELDLYGGPSARAGNAALLARYPLDDAARRDCLALLSEPGNPLAAMPRDARIAALRGMSYRQFLLDTVGVPEAVYLLWRDSIRGWWGVGWDAISALEAQRMGMPGTRHVDLPPVPQREPERNEPYIFHFPDGNAGVARALVRSLIPGAVPGSSMEDLVLARVDYAALDQAGQRCRLRLNSTAVDVRHTPAGDAVDVCYVRDGRVERVRAKHVVMACYNAMLPHICPEMPEDQCEAIAYATKVPLVYMSIAVRNWRPFAELGMHSLSVPQSSLMHAFGLDFPVSMGAYRFADTPDQPTVLHGSWVPTVPDRGLTARQQHEAGRRQIYETTWEQFESGIIEQLTGALGGAGFDPARDIAGLTVNRWPHGYAYEYNELSDPAHYGPDEGPHRLGARQMGRISVANSDASAYAFVDGAIDAAWRATREQLG</sequence>
<dbReference type="AlphaFoldDB" id="A0A4R2KSC6"/>
<name>A0A4R2KSC6_9GAMM</name>
<accession>A0A4R2KSC6</accession>
<evidence type="ECO:0000313" key="2">
    <source>
        <dbReference type="EMBL" id="TCO76683.1"/>
    </source>
</evidence>
<dbReference type="InterPro" id="IPR006311">
    <property type="entry name" value="TAT_signal"/>
</dbReference>